<dbReference type="RefSeq" id="WP_136886326.1">
    <property type="nucleotide sequence ID" value="NZ_SUNI01000011.1"/>
</dbReference>
<reference evidence="1 2" key="1">
    <citation type="submission" date="2019-04" db="EMBL/GenBank/DDBJ databases">
        <authorList>
            <person name="Li J."/>
        </authorList>
    </citation>
    <scope>NUCLEOTIDE SEQUENCE [LARGE SCALE GENOMIC DNA]</scope>
    <source>
        <strain evidence="1 2">KCTC 42687</strain>
    </source>
</reference>
<gene>
    <name evidence="1" type="ORF">FA743_11880</name>
</gene>
<organism evidence="1 2">
    <name type="scientific">Paracoccus gahaiensis</name>
    <dbReference type="NCBI Taxonomy" id="1706839"/>
    <lineage>
        <taxon>Bacteria</taxon>
        <taxon>Pseudomonadati</taxon>
        <taxon>Pseudomonadota</taxon>
        <taxon>Alphaproteobacteria</taxon>
        <taxon>Rhodobacterales</taxon>
        <taxon>Paracoccaceae</taxon>
        <taxon>Paracoccus</taxon>
    </lineage>
</organism>
<sequence>MRGLVTLVVAVLAAGGWAGWLRGTGHLHPGLAGQISCLHGHVALPLGAAWPMDQSWEAMAPSLG</sequence>
<dbReference type="AlphaFoldDB" id="A0A4U0R7Z9"/>
<evidence type="ECO:0000313" key="2">
    <source>
        <dbReference type="Proteomes" id="UP000309747"/>
    </source>
</evidence>
<dbReference type="EMBL" id="SUNI01000011">
    <property type="protein sequence ID" value="TJZ91221.1"/>
    <property type="molecule type" value="Genomic_DNA"/>
</dbReference>
<comment type="caution">
    <text evidence="1">The sequence shown here is derived from an EMBL/GenBank/DDBJ whole genome shotgun (WGS) entry which is preliminary data.</text>
</comment>
<dbReference type="Proteomes" id="UP000309747">
    <property type="component" value="Unassembled WGS sequence"/>
</dbReference>
<dbReference type="OrthoDB" id="9814896at2"/>
<evidence type="ECO:0000313" key="1">
    <source>
        <dbReference type="EMBL" id="TJZ91221.1"/>
    </source>
</evidence>
<proteinExistence type="predicted"/>
<protein>
    <submittedName>
        <fullName evidence="1">Uncharacterized protein</fullName>
    </submittedName>
</protein>
<keyword evidence="2" id="KW-1185">Reference proteome</keyword>
<accession>A0A4U0R7Z9</accession>
<name>A0A4U0R7Z9_9RHOB</name>